<dbReference type="Pfam" id="PF13687">
    <property type="entry name" value="DUF4153"/>
    <property type="match status" value="1"/>
</dbReference>
<feature type="transmembrane region" description="Helical" evidence="1">
    <location>
        <begin position="20"/>
        <end position="37"/>
    </location>
</feature>
<name>A0A3B0CCY9_9FLAO</name>
<protein>
    <submittedName>
        <fullName evidence="2">DUF4153 domain-containing protein</fullName>
    </submittedName>
</protein>
<evidence type="ECO:0000313" key="3">
    <source>
        <dbReference type="Proteomes" id="UP000276603"/>
    </source>
</evidence>
<reference evidence="2 3" key="1">
    <citation type="submission" date="2018-10" db="EMBL/GenBank/DDBJ databases">
        <title>Ulvibacterium marinum gen. nov., sp. nov., a novel marine bacterium of the family Flavobacteriaceae, isolated from a culture of the green alga Ulva prolifera.</title>
        <authorList>
            <person name="Zhang Z."/>
        </authorList>
    </citation>
    <scope>NUCLEOTIDE SEQUENCE [LARGE SCALE GENOMIC DNA]</scope>
    <source>
        <strain evidence="2 3">CCMM003</strain>
    </source>
</reference>
<feature type="transmembrane region" description="Helical" evidence="1">
    <location>
        <begin position="182"/>
        <end position="200"/>
    </location>
</feature>
<sequence>MKFPSLIDITGKAQNAFKRFPITLVWVILGSFFYIFLLEENSSVLLKKYSGVLLTLLLGVSWFIGTQFFVEQLKNPKKWIGLKLIVLALLSLFYWHLPDLSVTDVDPTYYIRFFLYFIAGHLFVLFAPFAVKWNKEAYWNYLKSVAYAIIRSAFFSGVLYLGLVLALLAIDSLFNIDIKGERYGQLFVFCLGIVNTWIYLSDFPKEILENKTIAFNKALEVFVKYILIPLVLLYILILYAYGLKILMQWELPEGWVSYLVTALALLGFLVQIIINPVQKSIKSWVINHFYPWFYILLLPLVLLLFIAIFRRIGDYGFTENRYFVMVSAFWILGIAIYLLLYKSKRLKILPISLFILAILASFGFWGAFSVSKNSQVRQFQNVYEALGSKNNKASFKEYEQLKSILSYLNDRDALSYLDDITGPAISIQGIHRDTTNGKLETYGWLNTEKILDSLGITLNPEDLKHEGAYGNYYNYYGQGNTGQSLDITDYSFFAPLEIHSNSPDSIPLGSYYIKYRSKSSQLTLHGIEGDIALLEIPLEPNLRELTKYGKNLHSIDPKKLIMEFKNDSASAKLLFTSLGFYVKKDSIEISHSNIYLFLKQP</sequence>
<organism evidence="2 3">
    <name type="scientific">Ulvibacterium marinum</name>
    <dbReference type="NCBI Taxonomy" id="2419782"/>
    <lineage>
        <taxon>Bacteria</taxon>
        <taxon>Pseudomonadati</taxon>
        <taxon>Bacteroidota</taxon>
        <taxon>Flavobacteriia</taxon>
        <taxon>Flavobacteriales</taxon>
        <taxon>Flavobacteriaceae</taxon>
        <taxon>Ulvibacterium</taxon>
    </lineage>
</organism>
<feature type="transmembrane region" description="Helical" evidence="1">
    <location>
        <begin position="49"/>
        <end position="70"/>
    </location>
</feature>
<evidence type="ECO:0000313" key="2">
    <source>
        <dbReference type="EMBL" id="RKN82661.1"/>
    </source>
</evidence>
<feature type="transmembrane region" description="Helical" evidence="1">
    <location>
        <begin position="289"/>
        <end position="310"/>
    </location>
</feature>
<feature type="transmembrane region" description="Helical" evidence="1">
    <location>
        <begin position="79"/>
        <end position="97"/>
    </location>
</feature>
<keyword evidence="3" id="KW-1185">Reference proteome</keyword>
<dbReference type="AlphaFoldDB" id="A0A3B0CCY9"/>
<feature type="transmembrane region" description="Helical" evidence="1">
    <location>
        <begin position="322"/>
        <end position="341"/>
    </location>
</feature>
<feature type="transmembrane region" description="Helical" evidence="1">
    <location>
        <begin position="109"/>
        <end position="133"/>
    </location>
</feature>
<feature type="transmembrane region" description="Helical" evidence="1">
    <location>
        <begin position="348"/>
        <end position="368"/>
    </location>
</feature>
<proteinExistence type="predicted"/>
<keyword evidence="1" id="KW-1133">Transmembrane helix</keyword>
<feature type="transmembrane region" description="Helical" evidence="1">
    <location>
        <begin position="255"/>
        <end position="277"/>
    </location>
</feature>
<feature type="transmembrane region" description="Helical" evidence="1">
    <location>
        <begin position="145"/>
        <end position="170"/>
    </location>
</feature>
<dbReference type="Proteomes" id="UP000276603">
    <property type="component" value="Unassembled WGS sequence"/>
</dbReference>
<gene>
    <name evidence="2" type="ORF">D7Z94_02120</name>
</gene>
<feature type="transmembrane region" description="Helical" evidence="1">
    <location>
        <begin position="221"/>
        <end position="243"/>
    </location>
</feature>
<dbReference type="InterPro" id="IPR025291">
    <property type="entry name" value="DUF4153"/>
</dbReference>
<accession>A0A3B0CCY9</accession>
<comment type="caution">
    <text evidence="2">The sequence shown here is derived from an EMBL/GenBank/DDBJ whole genome shotgun (WGS) entry which is preliminary data.</text>
</comment>
<keyword evidence="1" id="KW-0472">Membrane</keyword>
<keyword evidence="1" id="KW-0812">Transmembrane</keyword>
<dbReference type="EMBL" id="RBCJ01000001">
    <property type="protein sequence ID" value="RKN82661.1"/>
    <property type="molecule type" value="Genomic_DNA"/>
</dbReference>
<dbReference type="RefSeq" id="WP_120709852.1">
    <property type="nucleotide sequence ID" value="NZ_RBCJ01000001.1"/>
</dbReference>
<evidence type="ECO:0000256" key="1">
    <source>
        <dbReference type="SAM" id="Phobius"/>
    </source>
</evidence>
<dbReference type="OrthoDB" id="9809196at2"/>